<dbReference type="InterPro" id="IPR011006">
    <property type="entry name" value="CheY-like_superfamily"/>
</dbReference>
<keyword evidence="2" id="KW-0547">Nucleotide-binding</keyword>
<dbReference type="SUPFAM" id="SSF46689">
    <property type="entry name" value="Homeodomain-like"/>
    <property type="match status" value="1"/>
</dbReference>
<dbReference type="GO" id="GO:0006355">
    <property type="term" value="P:regulation of DNA-templated transcription"/>
    <property type="evidence" value="ECO:0007669"/>
    <property type="project" value="InterPro"/>
</dbReference>
<dbReference type="Proteomes" id="UP000183898">
    <property type="component" value="Unassembled WGS sequence"/>
</dbReference>
<dbReference type="InterPro" id="IPR001789">
    <property type="entry name" value="Sig_transdc_resp-reg_receiver"/>
</dbReference>
<evidence type="ECO:0000259" key="9">
    <source>
        <dbReference type="PROSITE" id="PS50110"/>
    </source>
</evidence>
<evidence type="ECO:0000256" key="2">
    <source>
        <dbReference type="ARBA" id="ARBA00022741"/>
    </source>
</evidence>
<evidence type="ECO:0000256" key="5">
    <source>
        <dbReference type="ARBA" id="ARBA00023015"/>
    </source>
</evidence>
<evidence type="ECO:0000256" key="6">
    <source>
        <dbReference type="ARBA" id="ARBA00023163"/>
    </source>
</evidence>
<evidence type="ECO:0000256" key="7">
    <source>
        <dbReference type="PROSITE-ProRule" id="PRU00169"/>
    </source>
</evidence>
<dbReference type="Gene3D" id="1.10.10.60">
    <property type="entry name" value="Homeodomain-like"/>
    <property type="match status" value="1"/>
</dbReference>
<dbReference type="Gene3D" id="3.40.50.300">
    <property type="entry name" value="P-loop containing nucleotide triphosphate hydrolases"/>
    <property type="match status" value="1"/>
</dbReference>
<evidence type="ECO:0000313" key="10">
    <source>
        <dbReference type="EMBL" id="SEN06083.1"/>
    </source>
</evidence>
<dbReference type="Pfam" id="PF25601">
    <property type="entry name" value="AAA_lid_14"/>
    <property type="match status" value="1"/>
</dbReference>
<evidence type="ECO:0000256" key="3">
    <source>
        <dbReference type="ARBA" id="ARBA00022840"/>
    </source>
</evidence>
<dbReference type="Gene3D" id="3.40.50.2300">
    <property type="match status" value="1"/>
</dbReference>
<proteinExistence type="predicted"/>
<dbReference type="GO" id="GO:0043565">
    <property type="term" value="F:sequence-specific DNA binding"/>
    <property type="evidence" value="ECO:0007669"/>
    <property type="project" value="InterPro"/>
</dbReference>
<reference evidence="10 11" key="1">
    <citation type="submission" date="2016-10" db="EMBL/GenBank/DDBJ databases">
        <authorList>
            <person name="de Groot N.N."/>
        </authorList>
    </citation>
    <scope>NUCLEOTIDE SEQUENCE [LARGE SCALE GENOMIC DNA]</scope>
    <source>
        <strain evidence="10 11">Nl18</strain>
    </source>
</reference>
<protein>
    <submittedName>
        <fullName evidence="10">Two component, sigma54 specific, transcriptional regulator, Fis family</fullName>
    </submittedName>
</protein>
<dbReference type="InterPro" id="IPR027417">
    <property type="entry name" value="P-loop_NTPase"/>
</dbReference>
<dbReference type="Pfam" id="PF00072">
    <property type="entry name" value="Response_reg"/>
    <property type="match status" value="1"/>
</dbReference>
<dbReference type="InterPro" id="IPR058031">
    <property type="entry name" value="AAA_lid_NorR"/>
</dbReference>
<keyword evidence="5" id="KW-0805">Transcription regulation</keyword>
<dbReference type="SUPFAM" id="SSF52172">
    <property type="entry name" value="CheY-like"/>
    <property type="match status" value="1"/>
</dbReference>
<dbReference type="SMART" id="SM00448">
    <property type="entry name" value="REC"/>
    <property type="match status" value="1"/>
</dbReference>
<dbReference type="InterPro" id="IPR002197">
    <property type="entry name" value="HTH_Fis"/>
</dbReference>
<dbReference type="Pfam" id="PF14532">
    <property type="entry name" value="Sigma54_activ_2"/>
    <property type="match status" value="1"/>
</dbReference>
<keyword evidence="3" id="KW-0067">ATP-binding</keyword>
<dbReference type="PROSITE" id="PS50110">
    <property type="entry name" value="RESPONSE_REGULATORY"/>
    <property type="match status" value="1"/>
</dbReference>
<dbReference type="CDD" id="cd17550">
    <property type="entry name" value="REC_NtrX-like"/>
    <property type="match status" value="1"/>
</dbReference>
<evidence type="ECO:0000256" key="1">
    <source>
        <dbReference type="ARBA" id="ARBA00022553"/>
    </source>
</evidence>
<dbReference type="InterPro" id="IPR009057">
    <property type="entry name" value="Homeodomain-like_sf"/>
</dbReference>
<accession>A0A1H8DFL3</accession>
<dbReference type="AlphaFoldDB" id="A0A1H8DFL3"/>
<evidence type="ECO:0000313" key="11">
    <source>
        <dbReference type="Proteomes" id="UP000183898"/>
    </source>
</evidence>
<sequence length="432" mass="47561">MTFNFISVASKSIPGIMSNNTILIVDDEIGIRELLSEILRDEGYRVALAENAAQARAWRKQARPDLVLLDIWMPDTDGITLLKEWVSSGLLTMPVVMMSGHGTIDTAVEATRMGAAAYLEKPVPLQKLLSTVGRALRSGQAKPRMTLPLASLGRGALITDLKRRLEQVASLTAPVLLISEPGTGVDLCARFLHQPNTPWVEPDTLATLSNAPFELLEQAKGGLLFLKEIGELNKLAQKGLLLLLGKLERYNVRLVCVTSTPLASLAAQGVYDPKLYEMLSGLCINVPALREHREDIPELATQILSRYIESGDVPLRQFSTAALNCLRNHDWPGNLAQLTDAVHTLALTCTSDEISAEDVKQMLVPSSTSQAVAGIPLDIPLREARDMFEKTYFEQLIEQENGNMTRVAERAGLERTHLYRKLKLLGIRLRGN</sequence>
<keyword evidence="1 7" id="KW-0597">Phosphoprotein</keyword>
<dbReference type="SUPFAM" id="SSF52540">
    <property type="entry name" value="P-loop containing nucleoside triphosphate hydrolases"/>
    <property type="match status" value="1"/>
</dbReference>
<feature type="domain" description="Response regulatory" evidence="9">
    <location>
        <begin position="21"/>
        <end position="136"/>
    </location>
</feature>
<evidence type="ECO:0000256" key="4">
    <source>
        <dbReference type="ARBA" id="ARBA00023012"/>
    </source>
</evidence>
<evidence type="ECO:0000259" key="8">
    <source>
        <dbReference type="PROSITE" id="PS50045"/>
    </source>
</evidence>
<dbReference type="Gene3D" id="1.10.8.60">
    <property type="match status" value="1"/>
</dbReference>
<keyword evidence="6" id="KW-0804">Transcription</keyword>
<dbReference type="Pfam" id="PF02954">
    <property type="entry name" value="HTH_8"/>
    <property type="match status" value="1"/>
</dbReference>
<feature type="modified residue" description="4-aspartylphosphate" evidence="7">
    <location>
        <position position="70"/>
    </location>
</feature>
<dbReference type="GO" id="GO:0005524">
    <property type="term" value="F:ATP binding"/>
    <property type="evidence" value="ECO:0007669"/>
    <property type="project" value="UniProtKB-KW"/>
</dbReference>
<dbReference type="PANTHER" id="PTHR32071:SF17">
    <property type="entry name" value="TRANSCRIPTIONAL REGULATOR (NTRC FAMILY)"/>
    <property type="match status" value="1"/>
</dbReference>
<dbReference type="GO" id="GO:0000160">
    <property type="term" value="P:phosphorelay signal transduction system"/>
    <property type="evidence" value="ECO:0007669"/>
    <property type="project" value="UniProtKB-KW"/>
</dbReference>
<keyword evidence="4" id="KW-0902">Two-component regulatory system</keyword>
<dbReference type="PANTHER" id="PTHR32071">
    <property type="entry name" value="TRANSCRIPTIONAL REGULATORY PROTEIN"/>
    <property type="match status" value="1"/>
</dbReference>
<dbReference type="FunFam" id="3.40.50.2300:FF:000018">
    <property type="entry name" value="DNA-binding transcriptional regulator NtrC"/>
    <property type="match status" value="1"/>
</dbReference>
<gene>
    <name evidence="10" type="ORF">SAMN05216404_102257</name>
</gene>
<dbReference type="InterPro" id="IPR002078">
    <property type="entry name" value="Sigma_54_int"/>
</dbReference>
<feature type="domain" description="Sigma-54 factor interaction" evidence="8">
    <location>
        <begin position="151"/>
        <end position="347"/>
    </location>
</feature>
<organism evidence="10 11">
    <name type="scientific">Nitrosospira multiformis</name>
    <dbReference type="NCBI Taxonomy" id="1231"/>
    <lineage>
        <taxon>Bacteria</taxon>
        <taxon>Pseudomonadati</taxon>
        <taxon>Pseudomonadota</taxon>
        <taxon>Betaproteobacteria</taxon>
        <taxon>Nitrosomonadales</taxon>
        <taxon>Nitrosomonadaceae</taxon>
        <taxon>Nitrosospira</taxon>
    </lineage>
</organism>
<dbReference type="PROSITE" id="PS50045">
    <property type="entry name" value="SIGMA54_INTERACT_4"/>
    <property type="match status" value="1"/>
</dbReference>
<name>A0A1H8DFL3_9PROT</name>
<dbReference type="EMBL" id="FOCT01000002">
    <property type="protein sequence ID" value="SEN06083.1"/>
    <property type="molecule type" value="Genomic_DNA"/>
</dbReference>